<dbReference type="InterPro" id="IPR015421">
    <property type="entry name" value="PyrdxlP-dep_Trfase_major"/>
</dbReference>
<dbReference type="Proteomes" id="UP001165205">
    <property type="component" value="Unassembled WGS sequence"/>
</dbReference>
<evidence type="ECO:0000259" key="1">
    <source>
        <dbReference type="Pfam" id="PF00155"/>
    </source>
</evidence>
<organism evidence="2 3">
    <name type="scientific">Aspergillus oryzae</name>
    <name type="common">Yellow koji mold</name>
    <dbReference type="NCBI Taxonomy" id="5062"/>
    <lineage>
        <taxon>Eukaryota</taxon>
        <taxon>Fungi</taxon>
        <taxon>Dikarya</taxon>
        <taxon>Ascomycota</taxon>
        <taxon>Pezizomycotina</taxon>
        <taxon>Eurotiomycetes</taxon>
        <taxon>Eurotiomycetidae</taxon>
        <taxon>Eurotiales</taxon>
        <taxon>Aspergillaceae</taxon>
        <taxon>Aspergillus</taxon>
        <taxon>Aspergillus subgen. Circumdati</taxon>
    </lineage>
</organism>
<proteinExistence type="predicted"/>
<dbReference type="InterPro" id="IPR004839">
    <property type="entry name" value="Aminotransferase_I/II_large"/>
</dbReference>
<dbReference type="Gene3D" id="3.90.1150.10">
    <property type="entry name" value="Aspartate Aminotransferase, domain 1"/>
    <property type="match status" value="1"/>
</dbReference>
<reference evidence="2" key="1">
    <citation type="submission" date="2023-04" db="EMBL/GenBank/DDBJ databases">
        <title>Aspergillus oryzae NBRC 4228.</title>
        <authorList>
            <person name="Ichikawa N."/>
            <person name="Sato H."/>
            <person name="Tonouchi N."/>
        </authorList>
    </citation>
    <scope>NUCLEOTIDE SEQUENCE</scope>
    <source>
        <strain evidence="2">NBRC 4228</strain>
    </source>
</reference>
<protein>
    <submittedName>
        <fullName evidence="2">Unnamed protein product</fullName>
    </submittedName>
</protein>
<dbReference type="Gene3D" id="3.40.640.10">
    <property type="entry name" value="Type I PLP-dependent aspartate aminotransferase-like (Major domain)"/>
    <property type="match status" value="1"/>
</dbReference>
<dbReference type="SUPFAM" id="SSF53383">
    <property type="entry name" value="PLP-dependent transferases"/>
    <property type="match status" value="1"/>
</dbReference>
<dbReference type="Pfam" id="PF00155">
    <property type="entry name" value="Aminotran_1_2"/>
    <property type="match status" value="1"/>
</dbReference>
<feature type="domain" description="Aminotransferase class I/classII large" evidence="1">
    <location>
        <begin position="69"/>
        <end position="121"/>
    </location>
</feature>
<dbReference type="InterPro" id="IPR015422">
    <property type="entry name" value="PyrdxlP-dep_Trfase_small"/>
</dbReference>
<dbReference type="InterPro" id="IPR015424">
    <property type="entry name" value="PyrdxlP-dep_Trfase"/>
</dbReference>
<sequence length="122" mass="13010">MTNVDGLLSTRGGLNVTQVLGRIPSHVLNPALHRDEIDLSMAENQTPADCLQHLDWLKGFFGDATLLDLLASTVNTHFRSHSQVAADNIAVTAGAAAGLDAILYNICNPGDGVLVPCPYWSE</sequence>
<name>A0AAN4YFI5_ASPOZ</name>
<dbReference type="EMBL" id="BSYA01000052">
    <property type="protein sequence ID" value="GMG29051.1"/>
    <property type="molecule type" value="Genomic_DNA"/>
</dbReference>
<dbReference type="GO" id="GO:0030170">
    <property type="term" value="F:pyridoxal phosphate binding"/>
    <property type="evidence" value="ECO:0007669"/>
    <property type="project" value="InterPro"/>
</dbReference>
<evidence type="ECO:0000313" key="2">
    <source>
        <dbReference type="EMBL" id="GMG29051.1"/>
    </source>
</evidence>
<comment type="caution">
    <text evidence="2">The sequence shown here is derived from an EMBL/GenBank/DDBJ whole genome shotgun (WGS) entry which is preliminary data.</text>
</comment>
<evidence type="ECO:0000313" key="3">
    <source>
        <dbReference type="Proteomes" id="UP001165205"/>
    </source>
</evidence>
<gene>
    <name evidence="2" type="ORF">Aory04_000536500</name>
</gene>
<dbReference type="AlphaFoldDB" id="A0AAN4YFI5"/>
<accession>A0AAN4YFI5</accession>